<dbReference type="PANTHER" id="PTHR12207:SF8">
    <property type="entry name" value="V-SET AND TRANSMEMBRANE DOMAIN-CONTAINING PROTEIN 4"/>
    <property type="match status" value="1"/>
</dbReference>
<accession>A0A8T2IT73</accession>
<comment type="caution">
    <text evidence="8">The sequence shown here is derived from an EMBL/GenBank/DDBJ whole genome shotgun (WGS) entry which is preliminary data.</text>
</comment>
<evidence type="ECO:0000259" key="7">
    <source>
        <dbReference type="PROSITE" id="PS50835"/>
    </source>
</evidence>
<evidence type="ECO:0000256" key="6">
    <source>
        <dbReference type="SAM" id="SignalP"/>
    </source>
</evidence>
<dbReference type="InterPro" id="IPR051102">
    <property type="entry name" value="IgSF_V-set/TM_domain"/>
</dbReference>
<dbReference type="PROSITE" id="PS50835">
    <property type="entry name" value="IG_LIKE"/>
    <property type="match status" value="1"/>
</dbReference>
<dbReference type="AlphaFoldDB" id="A0A8T2IT73"/>
<dbReference type="InterPro" id="IPR013106">
    <property type="entry name" value="Ig_V-set"/>
</dbReference>
<dbReference type="InterPro" id="IPR036179">
    <property type="entry name" value="Ig-like_dom_sf"/>
</dbReference>
<keyword evidence="5" id="KW-0472">Membrane</keyword>
<dbReference type="Pfam" id="PF07686">
    <property type="entry name" value="V-set"/>
    <property type="match status" value="1"/>
</dbReference>
<keyword evidence="1 6" id="KW-0732">Signal</keyword>
<gene>
    <name evidence="8" type="ORF">GDO86_013034</name>
</gene>
<feature type="compositionally biased region" description="Polar residues" evidence="4">
    <location>
        <begin position="312"/>
        <end position="322"/>
    </location>
</feature>
<evidence type="ECO:0000313" key="9">
    <source>
        <dbReference type="Proteomes" id="UP000812440"/>
    </source>
</evidence>
<dbReference type="SMART" id="SM00409">
    <property type="entry name" value="IG"/>
    <property type="match status" value="1"/>
</dbReference>
<dbReference type="EMBL" id="JAACNH010000008">
    <property type="protein sequence ID" value="KAG8434913.1"/>
    <property type="molecule type" value="Genomic_DNA"/>
</dbReference>
<evidence type="ECO:0000256" key="2">
    <source>
        <dbReference type="ARBA" id="ARBA00023157"/>
    </source>
</evidence>
<dbReference type="InterPro" id="IPR013783">
    <property type="entry name" value="Ig-like_fold"/>
</dbReference>
<feature type="region of interest" description="Disordered" evidence="4">
    <location>
        <begin position="199"/>
        <end position="241"/>
    </location>
</feature>
<evidence type="ECO:0000256" key="1">
    <source>
        <dbReference type="ARBA" id="ARBA00022729"/>
    </source>
</evidence>
<evidence type="ECO:0000256" key="5">
    <source>
        <dbReference type="SAM" id="Phobius"/>
    </source>
</evidence>
<evidence type="ECO:0000256" key="4">
    <source>
        <dbReference type="SAM" id="MobiDB-lite"/>
    </source>
</evidence>
<evidence type="ECO:0000313" key="8">
    <source>
        <dbReference type="EMBL" id="KAG8434913.1"/>
    </source>
</evidence>
<dbReference type="PANTHER" id="PTHR12207">
    <property type="entry name" value="V-SET AND TRANSMEMBRANE DOMAIN-CONTAINING PROTEIN"/>
    <property type="match status" value="1"/>
</dbReference>
<feature type="transmembrane region" description="Helical" evidence="5">
    <location>
        <begin position="160"/>
        <end position="188"/>
    </location>
</feature>
<sequence length="334" mass="37775">PYWTRALLSLISLCFCLNVTVYPHPLVQHSVGENTSLWCSVSHRRRGDSLLTARWVFSPEYGHEQTIGRITKFGAIHISGNWSERGELRESPSGEGYWLLLTDLRSSDQGHYTCRVQEVARYRNRWTAVSNGTGGTKLRVTSLTISEEKNLFTWNLFQDLYLYAALLCCLGILSLLTFFFILLCQTIFHKRRTKVRWKCPNQSPEDGKPSVTNLLSTLPSQGKKRKKKHEMEKPPAIPVKGPLVRMTKNTQRPLLLPRLVEEGLAYAELELMKSSPPIKEPTSSTVYAQILFEESSVHHKSHSEGQRPAIGTATQSSIQGARIQTSSLIKDVPI</sequence>
<dbReference type="Gene3D" id="2.60.40.10">
    <property type="entry name" value="Immunoglobulins"/>
    <property type="match status" value="1"/>
</dbReference>
<keyword evidence="2" id="KW-1015">Disulfide bond</keyword>
<dbReference type="OrthoDB" id="8885867at2759"/>
<feature type="region of interest" description="Disordered" evidence="4">
    <location>
        <begin position="297"/>
        <end position="322"/>
    </location>
</feature>
<evidence type="ECO:0000256" key="3">
    <source>
        <dbReference type="ARBA" id="ARBA00023319"/>
    </source>
</evidence>
<dbReference type="InterPro" id="IPR007110">
    <property type="entry name" value="Ig-like_dom"/>
</dbReference>
<feature type="chain" id="PRO_5035934520" description="Ig-like domain-containing protein" evidence="6">
    <location>
        <begin position="17"/>
        <end position="334"/>
    </location>
</feature>
<proteinExistence type="predicted"/>
<dbReference type="GO" id="GO:0016020">
    <property type="term" value="C:membrane"/>
    <property type="evidence" value="ECO:0007669"/>
    <property type="project" value="TreeGrafter"/>
</dbReference>
<organism evidence="8 9">
    <name type="scientific">Hymenochirus boettgeri</name>
    <name type="common">Congo dwarf clawed frog</name>
    <dbReference type="NCBI Taxonomy" id="247094"/>
    <lineage>
        <taxon>Eukaryota</taxon>
        <taxon>Metazoa</taxon>
        <taxon>Chordata</taxon>
        <taxon>Craniata</taxon>
        <taxon>Vertebrata</taxon>
        <taxon>Euteleostomi</taxon>
        <taxon>Amphibia</taxon>
        <taxon>Batrachia</taxon>
        <taxon>Anura</taxon>
        <taxon>Pipoidea</taxon>
        <taxon>Pipidae</taxon>
        <taxon>Pipinae</taxon>
        <taxon>Hymenochirus</taxon>
    </lineage>
</organism>
<keyword evidence="5" id="KW-1133">Transmembrane helix</keyword>
<feature type="compositionally biased region" description="Polar residues" evidence="4">
    <location>
        <begin position="200"/>
        <end position="220"/>
    </location>
</feature>
<dbReference type="SUPFAM" id="SSF48726">
    <property type="entry name" value="Immunoglobulin"/>
    <property type="match status" value="1"/>
</dbReference>
<feature type="non-terminal residue" evidence="8">
    <location>
        <position position="1"/>
    </location>
</feature>
<keyword evidence="9" id="KW-1185">Reference proteome</keyword>
<dbReference type="Proteomes" id="UP000812440">
    <property type="component" value="Chromosome 7"/>
</dbReference>
<feature type="signal peptide" evidence="6">
    <location>
        <begin position="1"/>
        <end position="16"/>
    </location>
</feature>
<name>A0A8T2IT73_9PIPI</name>
<dbReference type="InterPro" id="IPR003599">
    <property type="entry name" value="Ig_sub"/>
</dbReference>
<reference evidence="8" key="1">
    <citation type="thesis" date="2020" institute="ProQuest LLC" country="789 East Eisenhower Parkway, Ann Arbor, MI, USA">
        <title>Comparative Genomics and Chromosome Evolution.</title>
        <authorList>
            <person name="Mudd A.B."/>
        </authorList>
    </citation>
    <scope>NUCLEOTIDE SEQUENCE</scope>
    <source>
        <strain evidence="8">Female2</strain>
        <tissue evidence="8">Blood</tissue>
    </source>
</reference>
<keyword evidence="5" id="KW-0812">Transmembrane</keyword>
<keyword evidence="3" id="KW-0393">Immunoglobulin domain</keyword>
<feature type="domain" description="Ig-like" evidence="7">
    <location>
        <begin position="32"/>
        <end position="130"/>
    </location>
</feature>
<protein>
    <recommendedName>
        <fullName evidence="7">Ig-like domain-containing protein</fullName>
    </recommendedName>
</protein>